<feature type="domain" description="Heparinase II/III-like C-terminal" evidence="5">
    <location>
        <begin position="396"/>
        <end position="556"/>
    </location>
</feature>
<reference evidence="6 7" key="2">
    <citation type="journal article" date="2012" name="Stand. Genomic Sci.">
        <title>Complete genome sequence of Thauera aminoaromatica strain MZ1T.</title>
        <authorList>
            <person name="Jiang K."/>
            <person name="Sanseverino J."/>
            <person name="Chauhan A."/>
            <person name="Lucas S."/>
            <person name="Copeland A."/>
            <person name="Lapidus A."/>
            <person name="Del Rio T.G."/>
            <person name="Dalin E."/>
            <person name="Tice H."/>
            <person name="Bruce D."/>
            <person name="Goodwin L."/>
            <person name="Pitluck S."/>
            <person name="Sims D."/>
            <person name="Brettin T."/>
            <person name="Detter J.C."/>
            <person name="Han C."/>
            <person name="Chang Y.J."/>
            <person name="Larimer F."/>
            <person name="Land M."/>
            <person name="Hauser L."/>
            <person name="Kyrpides N.C."/>
            <person name="Mikhailova N."/>
            <person name="Moser S."/>
            <person name="Jegier P."/>
            <person name="Close D."/>
            <person name="Debruyn J.M."/>
            <person name="Wang Y."/>
            <person name="Layton A.C."/>
            <person name="Allen M.S."/>
            <person name="Sayler G.S."/>
        </authorList>
    </citation>
    <scope>NUCLEOTIDE SEQUENCE [LARGE SCALE GENOMIC DNA]</scope>
    <source>
        <strain evidence="6 7">MZ1T</strain>
    </source>
</reference>
<dbReference type="Gene3D" id="1.50.10.100">
    <property type="entry name" value="Chondroitin AC/alginate lyase"/>
    <property type="match status" value="1"/>
</dbReference>
<evidence type="ECO:0000256" key="2">
    <source>
        <dbReference type="ARBA" id="ARBA00022729"/>
    </source>
</evidence>
<keyword evidence="4" id="KW-0456">Lyase</keyword>
<dbReference type="Proteomes" id="UP000002186">
    <property type="component" value="Chromosome"/>
</dbReference>
<gene>
    <name evidence="6" type="ordered locus">Tmz1t_1124</name>
</gene>
<dbReference type="SUPFAM" id="SSF48230">
    <property type="entry name" value="Chondroitin AC/alginate lyase"/>
    <property type="match status" value="1"/>
</dbReference>
<evidence type="ECO:0000256" key="4">
    <source>
        <dbReference type="ARBA" id="ARBA00023239"/>
    </source>
</evidence>
<evidence type="ECO:0000259" key="5">
    <source>
        <dbReference type="Pfam" id="PF07940"/>
    </source>
</evidence>
<evidence type="ECO:0000256" key="3">
    <source>
        <dbReference type="ARBA" id="ARBA00022764"/>
    </source>
</evidence>
<proteinExistence type="predicted"/>
<dbReference type="RefSeq" id="WP_012584868.1">
    <property type="nucleotide sequence ID" value="NC_011662.2"/>
</dbReference>
<dbReference type="Gene3D" id="2.70.98.70">
    <property type="match status" value="1"/>
</dbReference>
<accession>C4ZJF0</accession>
<comment type="subcellular location">
    <subcellularLocation>
        <location evidence="1">Periplasm</location>
    </subcellularLocation>
</comment>
<evidence type="ECO:0000313" key="6">
    <source>
        <dbReference type="EMBL" id="ACK53883.1"/>
    </source>
</evidence>
<protein>
    <submittedName>
        <fullName evidence="6">Heparinase II/III family protein</fullName>
    </submittedName>
</protein>
<keyword evidence="3" id="KW-0574">Periplasm</keyword>
<keyword evidence="2" id="KW-0732">Signal</keyword>
<organism evidence="6 7">
    <name type="scientific">Thauera aminoaromatica</name>
    <dbReference type="NCBI Taxonomy" id="164330"/>
    <lineage>
        <taxon>Bacteria</taxon>
        <taxon>Pseudomonadati</taxon>
        <taxon>Pseudomonadota</taxon>
        <taxon>Betaproteobacteria</taxon>
        <taxon>Rhodocyclales</taxon>
        <taxon>Zoogloeaceae</taxon>
        <taxon>Thauera</taxon>
    </lineage>
</organism>
<dbReference type="EMBL" id="CP001281">
    <property type="protein sequence ID" value="ACK53883.1"/>
    <property type="molecule type" value="Genomic_DNA"/>
</dbReference>
<dbReference type="eggNOG" id="COG5360">
    <property type="taxonomic scope" value="Bacteria"/>
</dbReference>
<dbReference type="OrthoDB" id="9763014at2"/>
<name>C4ZJF0_THASP</name>
<dbReference type="PANTHER" id="PTHR39210:SF1">
    <property type="entry name" value="HEPARIN-SULFATE LYASE"/>
    <property type="match status" value="1"/>
</dbReference>
<dbReference type="PANTHER" id="PTHR39210">
    <property type="entry name" value="HEPARIN-SULFATE LYASE"/>
    <property type="match status" value="1"/>
</dbReference>
<reference evidence="7" key="1">
    <citation type="submission" date="2009-05" db="EMBL/GenBank/DDBJ databases">
        <title>Complete sequence of chromosome of Thauera sp. MZ1T.</title>
        <authorList>
            <consortium name="US DOE Joint Genome Institute"/>
            <person name="Lucas S."/>
            <person name="Copeland A."/>
            <person name="Lapidus A."/>
            <person name="Glavina del Rio T."/>
            <person name="Dalin E."/>
            <person name="Tice H."/>
            <person name="Bruce D."/>
            <person name="Goodwin L."/>
            <person name="Pitluck S."/>
            <person name="Sims D."/>
            <person name="Brettin T."/>
            <person name="Detter J.C."/>
            <person name="Han C."/>
            <person name="Larimer F."/>
            <person name="Land M."/>
            <person name="Hauser L."/>
            <person name="Kyrpides N."/>
            <person name="Mikhailova N."/>
            <person name="Sayler G.S."/>
        </authorList>
    </citation>
    <scope>NUCLEOTIDE SEQUENCE [LARGE SCALE GENOMIC DNA]</scope>
    <source>
        <strain evidence="7">MZ1T</strain>
    </source>
</reference>
<dbReference type="GO" id="GO:0042597">
    <property type="term" value="C:periplasmic space"/>
    <property type="evidence" value="ECO:0007669"/>
    <property type="project" value="UniProtKB-SubCell"/>
</dbReference>
<dbReference type="InterPro" id="IPR008929">
    <property type="entry name" value="Chondroitin_lyas"/>
</dbReference>
<dbReference type="Pfam" id="PF07940">
    <property type="entry name" value="Hepar_II_III_C"/>
    <property type="match status" value="1"/>
</dbReference>
<keyword evidence="7" id="KW-1185">Reference proteome</keyword>
<evidence type="ECO:0000256" key="1">
    <source>
        <dbReference type="ARBA" id="ARBA00004418"/>
    </source>
</evidence>
<dbReference type="InterPro" id="IPR012480">
    <property type="entry name" value="Hepar_II_III_C"/>
</dbReference>
<dbReference type="STRING" id="85643.Tmz1t_1124"/>
<dbReference type="HOGENOM" id="CLU_022012_1_0_4"/>
<sequence length="616" mass="69911">MSVAIKARTALALGVPNLVRALSYRLGVKTGLNPVRRLRGAAPAGPFFAMPACAARPPKPERLLVASQAWQTSARLFSHWPIAVTDEPPDWHSNLLTGKQIAEPDREWWRIPDFDPAVGDIKQIWEASRFDWVLAFAQRARKGDAASYERLERWLADWSARNPPYCGPNWKCGQEASMRVMHLAMAAVMLGQVDTASPALLELVRLHLQRIAPTLRYAMAQDNNHGTSEAAALFIGGSWLSRKGVAGGARWAALGRKWLENRAARLISLDGTFSQYSVTYHRVMLDTYCMVEVWRRRLALTAFSGQMAVFMQAATRWLYVMTRPENGDAPNLGANDGARLLQLTDTDYRDFRPSVQLAAALFWGMRAYAEDGAWNQPLRWLGVDVPERVFTPGWLELFDDGGFGVLRRGDVLAVLRYPLFRFRPSQADALHLDLWVGGRNLLRDGGSYSYNTEPKWLNYFGGTESHNTVQFDDRDQMPRLSRFLFGDWLRTIEHEGRREAADALTYGAAYRDRQGAYHRRRVALAGDALHVQDRIEGFARKAVLRWRLEPGEWQVEGHCVRNGAHTLRVQADVPLVRFELTTGWESRYYLEKTELPVLEIEVDQPGTLMSEYRWAP</sequence>
<dbReference type="KEGG" id="tmz:Tmz1t_1124"/>
<dbReference type="GO" id="GO:0016829">
    <property type="term" value="F:lyase activity"/>
    <property type="evidence" value="ECO:0007669"/>
    <property type="project" value="UniProtKB-KW"/>
</dbReference>
<evidence type="ECO:0000313" key="7">
    <source>
        <dbReference type="Proteomes" id="UP000002186"/>
    </source>
</evidence>
<dbReference type="AlphaFoldDB" id="C4ZJF0"/>